<name>A0A1G4IP38_9SACH</name>
<dbReference type="Proteomes" id="UP000191024">
    <property type="component" value="Chromosome A"/>
</dbReference>
<sequence length="323" mass="36869">MEGKVDIEMTSDSLGKINDSTETIQNDASKDFEALEAFGIKFLGNLEINFKESKKRRLELSQTAEELRKQARPLEFESYEDFYLLQKFRRGISASGRVGVNALRSRRSGVYYKRIRRNNGSENNVSDSDSDSDDKDFQPLRRSGRAQRGRPSAKSRASSSEENLTTIDRESTPVNKILGEISTSSIIPSGNLDGNVRRSSRLSQKEKELLEQKAEEELLKLHSGEDDSEEKLPEIMALSESIIPKIVEPSRRSDWVLQTKYRFIPEKFTPVKHSPEQLKINDLIHNDRIRKVMTRFKGGLAGIRRKDWGPSQQQPQPLQQQVS</sequence>
<evidence type="ECO:0000256" key="1">
    <source>
        <dbReference type="SAM" id="MobiDB-lite"/>
    </source>
</evidence>
<feature type="compositionally biased region" description="Low complexity" evidence="1">
    <location>
        <begin position="310"/>
        <end position="323"/>
    </location>
</feature>
<dbReference type="STRING" id="1230905.A0A1G4IP38"/>
<evidence type="ECO:0000313" key="2">
    <source>
        <dbReference type="EMBL" id="SCU78274.1"/>
    </source>
</evidence>
<dbReference type="EMBL" id="LT598462">
    <property type="protein sequence ID" value="SCU78274.1"/>
    <property type="molecule type" value="Genomic_DNA"/>
</dbReference>
<feature type="region of interest" description="Disordered" evidence="1">
    <location>
        <begin position="116"/>
        <end position="171"/>
    </location>
</feature>
<accession>A0A1G4IP38</accession>
<feature type="region of interest" description="Disordered" evidence="1">
    <location>
        <begin position="303"/>
        <end position="323"/>
    </location>
</feature>
<organism evidence="2 3">
    <name type="scientific">Lachancea mirantina</name>
    <dbReference type="NCBI Taxonomy" id="1230905"/>
    <lineage>
        <taxon>Eukaryota</taxon>
        <taxon>Fungi</taxon>
        <taxon>Dikarya</taxon>
        <taxon>Ascomycota</taxon>
        <taxon>Saccharomycotina</taxon>
        <taxon>Saccharomycetes</taxon>
        <taxon>Saccharomycetales</taxon>
        <taxon>Saccharomycetaceae</taxon>
        <taxon>Lachancea</taxon>
    </lineage>
</organism>
<reference evidence="2 3" key="1">
    <citation type="submission" date="2016-03" db="EMBL/GenBank/DDBJ databases">
        <authorList>
            <person name="Devillers H."/>
        </authorList>
    </citation>
    <scope>NUCLEOTIDE SEQUENCE [LARGE SCALE GENOMIC DNA]</scope>
    <source>
        <strain evidence="2">CBS 11717</strain>
    </source>
</reference>
<protein>
    <submittedName>
        <fullName evidence="2">LAMI_0A04060g1_1</fullName>
    </submittedName>
</protein>
<feature type="compositionally biased region" description="Polar residues" evidence="1">
    <location>
        <begin position="155"/>
        <end position="166"/>
    </location>
</feature>
<proteinExistence type="predicted"/>
<keyword evidence="3" id="KW-1185">Reference proteome</keyword>
<evidence type="ECO:0000313" key="3">
    <source>
        <dbReference type="Proteomes" id="UP000191024"/>
    </source>
</evidence>
<feature type="compositionally biased region" description="Basic residues" evidence="1">
    <location>
        <begin position="142"/>
        <end position="153"/>
    </location>
</feature>
<dbReference type="OrthoDB" id="4036116at2759"/>
<gene>
    <name evidence="2" type="ORF">LAMI_0A04060G</name>
</gene>
<dbReference type="AlphaFoldDB" id="A0A1G4IP38"/>